<dbReference type="InterPro" id="IPR016024">
    <property type="entry name" value="ARM-type_fold"/>
</dbReference>
<dbReference type="SMART" id="SM00567">
    <property type="entry name" value="EZ_HEAT"/>
    <property type="match status" value="4"/>
</dbReference>
<keyword evidence="3" id="KW-1185">Reference proteome</keyword>
<dbReference type="PANTHER" id="PTHR12697:SF5">
    <property type="entry name" value="DEOXYHYPUSINE HYDROXYLASE"/>
    <property type="match status" value="1"/>
</dbReference>
<evidence type="ECO:0000313" key="3">
    <source>
        <dbReference type="Proteomes" id="UP001319827"/>
    </source>
</evidence>
<feature type="transmembrane region" description="Helical" evidence="1">
    <location>
        <begin position="570"/>
        <end position="594"/>
    </location>
</feature>
<feature type="transmembrane region" description="Helical" evidence="1">
    <location>
        <begin position="471"/>
        <end position="490"/>
    </location>
</feature>
<evidence type="ECO:0000256" key="1">
    <source>
        <dbReference type="SAM" id="Phobius"/>
    </source>
</evidence>
<reference evidence="2 3" key="2">
    <citation type="journal article" date="2021" name="Int. J. Syst. Evol. Microbiol.">
        <title>Isolation and Polyphasic Characterization of Desulfuromonas versatilis sp. Nov., an Electrogenic Bacteria Capable of Versatile Metabolism Isolated from a Graphene Oxide-Reducing Enrichment Culture.</title>
        <authorList>
            <person name="Xie L."/>
            <person name="Yoshida N."/>
            <person name="Ishii S."/>
            <person name="Meng L."/>
        </authorList>
    </citation>
    <scope>NUCLEOTIDE SEQUENCE [LARGE SCALE GENOMIC DNA]</scope>
    <source>
        <strain evidence="2 3">NIT-T3</strain>
    </source>
</reference>
<accession>A0ABN6E3S0</accession>
<feature type="transmembrane region" description="Helical" evidence="1">
    <location>
        <begin position="700"/>
        <end position="720"/>
    </location>
</feature>
<dbReference type="InterPro" id="IPR011989">
    <property type="entry name" value="ARM-like"/>
</dbReference>
<organism evidence="2 3">
    <name type="scientific">Desulfuromonas versatilis</name>
    <dbReference type="NCBI Taxonomy" id="2802975"/>
    <lineage>
        <taxon>Bacteria</taxon>
        <taxon>Pseudomonadati</taxon>
        <taxon>Thermodesulfobacteriota</taxon>
        <taxon>Desulfuromonadia</taxon>
        <taxon>Desulfuromonadales</taxon>
        <taxon>Desulfuromonadaceae</taxon>
        <taxon>Desulfuromonas</taxon>
    </lineage>
</organism>
<evidence type="ECO:0000313" key="2">
    <source>
        <dbReference type="EMBL" id="BCR06958.1"/>
    </source>
</evidence>
<dbReference type="RefSeq" id="WP_221250334.1">
    <property type="nucleotide sequence ID" value="NZ_AP024355.1"/>
</dbReference>
<dbReference type="EMBL" id="AP024355">
    <property type="protein sequence ID" value="BCR06958.1"/>
    <property type="molecule type" value="Genomic_DNA"/>
</dbReference>
<dbReference type="InterPro" id="IPR004155">
    <property type="entry name" value="PBS_lyase_HEAT"/>
</dbReference>
<dbReference type="SUPFAM" id="SSF48371">
    <property type="entry name" value="ARM repeat"/>
    <property type="match status" value="1"/>
</dbReference>
<feature type="transmembrane region" description="Helical" evidence="1">
    <location>
        <begin position="502"/>
        <end position="520"/>
    </location>
</feature>
<feature type="transmembrane region" description="Helical" evidence="1">
    <location>
        <begin position="606"/>
        <end position="626"/>
    </location>
</feature>
<name>A0ABN6E3S0_9BACT</name>
<feature type="transmembrane region" description="Helical" evidence="1">
    <location>
        <begin position="726"/>
        <end position="748"/>
    </location>
</feature>
<keyword evidence="1" id="KW-1133">Transmembrane helix</keyword>
<proteinExistence type="predicted"/>
<keyword evidence="1" id="KW-0472">Membrane</keyword>
<feature type="transmembrane region" description="Helical" evidence="1">
    <location>
        <begin position="532"/>
        <end position="550"/>
    </location>
</feature>
<dbReference type="Proteomes" id="UP001319827">
    <property type="component" value="Chromosome"/>
</dbReference>
<feature type="transmembrane region" description="Helical" evidence="1">
    <location>
        <begin position="638"/>
        <end position="655"/>
    </location>
</feature>
<evidence type="ECO:0008006" key="4">
    <source>
        <dbReference type="Google" id="ProtNLM"/>
    </source>
</evidence>
<reference evidence="2 3" key="1">
    <citation type="journal article" date="2016" name="C (Basel)">
        <title>Selective Growth of and Electricity Production by Marine Exoelectrogenic Bacteria in Self-Aggregated Hydrogel of Microbially Reduced Graphene Oxide.</title>
        <authorList>
            <person name="Yoshida N."/>
            <person name="Goto Y."/>
            <person name="Miyata Y."/>
        </authorList>
    </citation>
    <scope>NUCLEOTIDE SEQUENCE [LARGE SCALE GENOMIC DNA]</scope>
    <source>
        <strain evidence="2 3">NIT-T3</strain>
    </source>
</reference>
<dbReference type="PANTHER" id="PTHR12697">
    <property type="entry name" value="PBS LYASE HEAT-LIKE PROTEIN"/>
    <property type="match status" value="1"/>
</dbReference>
<protein>
    <recommendedName>
        <fullName evidence="4">HEAT repeat domain-containing protein</fullName>
    </recommendedName>
</protein>
<keyword evidence="1" id="KW-0812">Transmembrane</keyword>
<feature type="transmembrane region" description="Helical" evidence="1">
    <location>
        <begin position="443"/>
        <end position="464"/>
    </location>
</feature>
<dbReference type="Pfam" id="PF13646">
    <property type="entry name" value="HEAT_2"/>
    <property type="match status" value="2"/>
</dbReference>
<gene>
    <name evidence="2" type="ORF">DESUT3_40270</name>
</gene>
<dbReference type="Gene3D" id="1.25.10.10">
    <property type="entry name" value="Leucine-rich Repeat Variant"/>
    <property type="match status" value="2"/>
</dbReference>
<sequence length="947" mass="105252">MRRFLLTSCIVILLLGAFGLTFFTVSPYRVSGQPYLRSLNDFVLLLGSDRPGPFSADGYRKLLGRAGPKTHRHVEDKIRRKLLRWGEPIIPLLITDLETTFDPAKLRFIAGTLGELQAEPGALAMAELLLRLEGDPRDVPGVRRALLTALEKSRAAAAAPQLIAYLGQNPRHRSEVYAALGALGRADFLLDEFHRETDWERRDDLIWPLAQTQAPEAMRTLAPLLLHPDNHLRMRTISALSQSAREAAIDACLEVLGRTRDEYVYSAVMQALLANRFAADNPRVVPFLRQFLNHPGLAWEANYALARIGSAEAIDALASLVGTQDPHAVMNHFEYLGSAAFPLIGKFLASPDPYARRQAIYKLEEMLEPQAIPLLRPLLQDPDYWVKKAAGEAILGLEKLQLFKSFTEYLPERAGRSAWRGFRFEMSWGFRDGFAHGISIFKWLHRLGLVVSLGLGLLLIFNLWRVFEPYRFNLFVQFLLVSGFLGDFLLYDEALGDFGQHYLLATGCHLLLLIGFFCKENKPLPGQLGNRFARLGGANLALLAPLLLWFGTPALTQALRRNLVDFANVWPGLVLLLLGCLLVIEQWALPWNLLRPSARRQRRLSALFSTAILGWIAWPLWLQVWIAVSAGNQDQATFHLLLLLPFAWLLLRHWLTLNPFGRQRSFELPRPPLPDWQLASDGERISLRWQPAARGLLQPLLQLLPVLGAGFAAAALAGFYRGGGPGLILSLLVGLAGAALGGLVSEFFRPRVMLQIEDGYLRCGLPRLGGTLGASRWSRHLYLPDAVRARLERRAAPAGGGLSEAEKGWIERLRLISGQGEPGKLPRQAKLAARARLLWSSQSADLLLMDLQVKNLSPGPFSLAMLDRQSGKLSWKAELDGTPVELMFHRRQREQLIPAGAVKSLQLRLFPRGDLAVGPGPEKLTLTGPAGIALELPLPARAGEVAR</sequence>